<feature type="region of interest" description="Disordered" evidence="1">
    <location>
        <begin position="25"/>
        <end position="51"/>
    </location>
</feature>
<proteinExistence type="predicted"/>
<sequence>EFHVEFERVRVFLTLTLKGHIPPPFAVGPHARRPRNRGRAGSRARRIPRRSPPSWKVLISLLLGGVSPRTPD</sequence>
<keyword evidence="3" id="KW-1185">Reference proteome</keyword>
<evidence type="ECO:0000313" key="3">
    <source>
        <dbReference type="Proteomes" id="UP000276133"/>
    </source>
</evidence>
<comment type="caution">
    <text evidence="2">The sequence shown here is derived from an EMBL/GenBank/DDBJ whole genome shotgun (WGS) entry which is preliminary data.</text>
</comment>
<evidence type="ECO:0000256" key="1">
    <source>
        <dbReference type="SAM" id="MobiDB-lite"/>
    </source>
</evidence>
<feature type="non-terminal residue" evidence="2">
    <location>
        <position position="1"/>
    </location>
</feature>
<evidence type="ECO:0000313" key="2">
    <source>
        <dbReference type="EMBL" id="RNA11559.1"/>
    </source>
</evidence>
<dbReference type="EMBL" id="REGN01005928">
    <property type="protein sequence ID" value="RNA11559.1"/>
    <property type="molecule type" value="Genomic_DNA"/>
</dbReference>
<accession>A0A3M7QJU6</accession>
<feature type="compositionally biased region" description="Basic residues" evidence="1">
    <location>
        <begin position="30"/>
        <end position="49"/>
    </location>
</feature>
<reference evidence="2 3" key="1">
    <citation type="journal article" date="2018" name="Sci. Rep.">
        <title>Genomic signatures of local adaptation to the degree of environmental predictability in rotifers.</title>
        <authorList>
            <person name="Franch-Gras L."/>
            <person name="Hahn C."/>
            <person name="Garcia-Roger E.M."/>
            <person name="Carmona M.J."/>
            <person name="Serra M."/>
            <person name="Gomez A."/>
        </authorList>
    </citation>
    <scope>NUCLEOTIDE SEQUENCE [LARGE SCALE GENOMIC DNA]</scope>
    <source>
        <strain evidence="2">HYR1</strain>
    </source>
</reference>
<name>A0A3M7QJU6_BRAPC</name>
<organism evidence="2 3">
    <name type="scientific">Brachionus plicatilis</name>
    <name type="common">Marine rotifer</name>
    <name type="synonym">Brachionus muelleri</name>
    <dbReference type="NCBI Taxonomy" id="10195"/>
    <lineage>
        <taxon>Eukaryota</taxon>
        <taxon>Metazoa</taxon>
        <taxon>Spiralia</taxon>
        <taxon>Gnathifera</taxon>
        <taxon>Rotifera</taxon>
        <taxon>Eurotatoria</taxon>
        <taxon>Monogononta</taxon>
        <taxon>Pseudotrocha</taxon>
        <taxon>Ploima</taxon>
        <taxon>Brachionidae</taxon>
        <taxon>Brachionus</taxon>
    </lineage>
</organism>
<dbReference type="AlphaFoldDB" id="A0A3M7QJU6"/>
<gene>
    <name evidence="2" type="ORF">BpHYR1_025021</name>
</gene>
<dbReference type="Proteomes" id="UP000276133">
    <property type="component" value="Unassembled WGS sequence"/>
</dbReference>
<protein>
    <submittedName>
        <fullName evidence="2">Uncharacterized protein</fullName>
    </submittedName>
</protein>